<sequence>MVVFKISQKTKYSLSVIWIGLATLTTFCLGVYNPNKKPPHPHIIVVTLRDMGWDDVSFHGNPEIPTPNIDRIANHGVILQQYYTTPNCEDSVSSYRTGKHPIHYKKSMESGENARVTYDIWNYLDIQSYVIREVGLIDCKDTDIPFYPWDVIQKAENVLKQQDQIYSLFLQVNFPQLHADYPEQIPDEYLTRAKNIPFEARKIYAGMIMQLDRAVGHLVRILYDTGILHDAILIFTTLTGGTKGNNFYTWPSTYPFRGGNGTLWEGGSRALGFVYSNRIARRGRVSYGLVHINDWLPTIFRLAGGNPDHVVESDGMDVWDSINNDDYSPRMEILYGINGNKAAVRVGDFKLITGESYVPLSPRPLAKGELDNLIKPITVWDSELECADYPDAIGCWPDIEPCLFNVRFDPCERNNVAYYMPQTVEALTYTLNKYNTSAVYRDKRSLEEWDNTYKDLSLKLTLIKLEKSRKTLDRSKIGV</sequence>
<evidence type="ECO:0000259" key="7">
    <source>
        <dbReference type="Pfam" id="PF00884"/>
    </source>
</evidence>
<evidence type="ECO:0000256" key="6">
    <source>
        <dbReference type="SAM" id="Phobius"/>
    </source>
</evidence>
<dbReference type="Proteomes" id="UP001652625">
    <property type="component" value="Chromosome 02"/>
</dbReference>
<keyword evidence="4" id="KW-0106">Calcium</keyword>
<dbReference type="Gene3D" id="3.40.720.10">
    <property type="entry name" value="Alkaline Phosphatase, subunit A"/>
    <property type="match status" value="2"/>
</dbReference>
<keyword evidence="6" id="KW-1133">Transmembrane helix</keyword>
<organism evidence="8 9">
    <name type="scientific">Hydra vulgaris</name>
    <name type="common">Hydra</name>
    <name type="synonym">Hydra attenuata</name>
    <dbReference type="NCBI Taxonomy" id="6087"/>
    <lineage>
        <taxon>Eukaryota</taxon>
        <taxon>Metazoa</taxon>
        <taxon>Cnidaria</taxon>
        <taxon>Hydrozoa</taxon>
        <taxon>Hydroidolina</taxon>
        <taxon>Anthoathecata</taxon>
        <taxon>Aplanulata</taxon>
        <taxon>Hydridae</taxon>
        <taxon>Hydra</taxon>
    </lineage>
</organism>
<keyword evidence="8" id="KW-1185">Reference proteome</keyword>
<evidence type="ECO:0000256" key="3">
    <source>
        <dbReference type="ARBA" id="ARBA00022723"/>
    </source>
</evidence>
<keyword evidence="5" id="KW-0325">Glycoprotein</keyword>
<keyword evidence="6" id="KW-0472">Membrane</keyword>
<keyword evidence="3" id="KW-0479">Metal-binding</keyword>
<accession>A0ABM4BE89</accession>
<feature type="transmembrane region" description="Helical" evidence="6">
    <location>
        <begin position="12"/>
        <end position="32"/>
    </location>
</feature>
<gene>
    <name evidence="9" type="primary">LOC100201767</name>
</gene>
<dbReference type="InterPro" id="IPR017850">
    <property type="entry name" value="Alkaline_phosphatase_core_sf"/>
</dbReference>
<feature type="domain" description="Sulfatase N-terminal" evidence="7">
    <location>
        <begin position="41"/>
        <end position="109"/>
    </location>
</feature>
<dbReference type="RefSeq" id="XP_065647242.1">
    <property type="nucleotide sequence ID" value="XM_065791170.1"/>
</dbReference>
<dbReference type="PANTHER" id="PTHR10342">
    <property type="entry name" value="ARYLSULFATASE"/>
    <property type="match status" value="1"/>
</dbReference>
<comment type="similarity">
    <text evidence="2">Belongs to the sulfatase family.</text>
</comment>
<keyword evidence="6" id="KW-0812">Transmembrane</keyword>
<dbReference type="InterPro" id="IPR000917">
    <property type="entry name" value="Sulfatase_N"/>
</dbReference>
<protein>
    <submittedName>
        <fullName evidence="9">Arylsulfatase I</fullName>
    </submittedName>
</protein>
<evidence type="ECO:0000256" key="5">
    <source>
        <dbReference type="ARBA" id="ARBA00023180"/>
    </source>
</evidence>
<dbReference type="SUPFAM" id="SSF53649">
    <property type="entry name" value="Alkaline phosphatase-like"/>
    <property type="match status" value="1"/>
</dbReference>
<evidence type="ECO:0000313" key="9">
    <source>
        <dbReference type="RefSeq" id="XP_065647242.1"/>
    </source>
</evidence>
<evidence type="ECO:0000256" key="4">
    <source>
        <dbReference type="ARBA" id="ARBA00022837"/>
    </source>
</evidence>
<proteinExistence type="inferred from homology"/>
<comment type="cofactor">
    <cofactor evidence="1">
        <name>Ca(2+)</name>
        <dbReference type="ChEBI" id="CHEBI:29108"/>
    </cofactor>
</comment>
<evidence type="ECO:0000256" key="2">
    <source>
        <dbReference type="ARBA" id="ARBA00008779"/>
    </source>
</evidence>
<dbReference type="InterPro" id="IPR047115">
    <property type="entry name" value="ARSB"/>
</dbReference>
<feature type="domain" description="Sulfatase N-terminal" evidence="7">
    <location>
        <begin position="151"/>
        <end position="304"/>
    </location>
</feature>
<reference evidence="8" key="1">
    <citation type="submission" date="2025-05" db="UniProtKB">
        <authorList>
            <consortium name="RefSeq"/>
        </authorList>
    </citation>
    <scope>NUCLEOTIDE SEQUENCE [LARGE SCALE GENOMIC DNA]</scope>
</reference>
<dbReference type="PANTHER" id="PTHR10342:SF274">
    <property type="entry name" value="ARYLSULFATASE B"/>
    <property type="match status" value="1"/>
</dbReference>
<evidence type="ECO:0000313" key="8">
    <source>
        <dbReference type="Proteomes" id="UP001652625"/>
    </source>
</evidence>
<dbReference type="Gene3D" id="3.30.1120.10">
    <property type="match status" value="1"/>
</dbReference>
<reference evidence="9" key="2">
    <citation type="submission" date="2025-08" db="UniProtKB">
        <authorList>
            <consortium name="RefSeq"/>
        </authorList>
    </citation>
    <scope>IDENTIFICATION</scope>
</reference>
<name>A0ABM4BE89_HYDVU</name>
<dbReference type="Pfam" id="PF00884">
    <property type="entry name" value="Sulfatase"/>
    <property type="match status" value="2"/>
</dbReference>
<dbReference type="GeneID" id="100201767"/>
<evidence type="ECO:0000256" key="1">
    <source>
        <dbReference type="ARBA" id="ARBA00001913"/>
    </source>
</evidence>